<keyword evidence="3" id="KW-1185">Reference proteome</keyword>
<proteinExistence type="predicted"/>
<gene>
    <name evidence="2" type="ORF">CT0861_02934</name>
</gene>
<dbReference type="Proteomes" id="UP000076552">
    <property type="component" value="Unassembled WGS sequence"/>
</dbReference>
<evidence type="ECO:0000313" key="3">
    <source>
        <dbReference type="Proteomes" id="UP000076552"/>
    </source>
</evidence>
<sequence>MSSPVIPMRLSLAVVWDCIGHIFTAFNSYTEVAAFNAETHSAISSKRDRGRGARRDCAMAPIEASAQVRPNDVFPLRPVDSDRDQSPQQSGLSISGMNT</sequence>
<accession>A0A166UNS2</accession>
<protein>
    <submittedName>
        <fullName evidence="2">Uncharacterized protein</fullName>
    </submittedName>
</protein>
<evidence type="ECO:0000313" key="2">
    <source>
        <dbReference type="EMBL" id="KZL73618.1"/>
    </source>
</evidence>
<evidence type="ECO:0000256" key="1">
    <source>
        <dbReference type="SAM" id="MobiDB-lite"/>
    </source>
</evidence>
<dbReference type="EMBL" id="LFIV01000042">
    <property type="protein sequence ID" value="KZL73618.1"/>
    <property type="molecule type" value="Genomic_DNA"/>
</dbReference>
<reference evidence="2 3" key="1">
    <citation type="submission" date="2015-06" db="EMBL/GenBank/DDBJ databases">
        <title>Survival trade-offs in plant roots during colonization by closely related pathogenic and mutualistic fungi.</title>
        <authorList>
            <person name="Hacquard S."/>
            <person name="Kracher B."/>
            <person name="Hiruma K."/>
            <person name="Weinman A."/>
            <person name="Muench P."/>
            <person name="Garrido Oter R."/>
            <person name="Ver Loren van Themaat E."/>
            <person name="Dallerey J.-F."/>
            <person name="Damm U."/>
            <person name="Henrissat B."/>
            <person name="Lespinet O."/>
            <person name="Thon M."/>
            <person name="Kemen E."/>
            <person name="McHardy A.C."/>
            <person name="Schulze-Lefert P."/>
            <person name="O'Connell R.J."/>
        </authorList>
    </citation>
    <scope>NUCLEOTIDE SEQUENCE [LARGE SCALE GENOMIC DNA]</scope>
    <source>
        <strain evidence="2 3">0861</strain>
    </source>
</reference>
<name>A0A166UNS2_9PEZI</name>
<comment type="caution">
    <text evidence="2">The sequence shown here is derived from an EMBL/GenBank/DDBJ whole genome shotgun (WGS) entry which is preliminary data.</text>
</comment>
<feature type="region of interest" description="Disordered" evidence="1">
    <location>
        <begin position="71"/>
        <end position="99"/>
    </location>
</feature>
<organism evidence="2 3">
    <name type="scientific">Colletotrichum tofieldiae</name>
    <dbReference type="NCBI Taxonomy" id="708197"/>
    <lineage>
        <taxon>Eukaryota</taxon>
        <taxon>Fungi</taxon>
        <taxon>Dikarya</taxon>
        <taxon>Ascomycota</taxon>
        <taxon>Pezizomycotina</taxon>
        <taxon>Sordariomycetes</taxon>
        <taxon>Hypocreomycetidae</taxon>
        <taxon>Glomerellales</taxon>
        <taxon>Glomerellaceae</taxon>
        <taxon>Colletotrichum</taxon>
        <taxon>Colletotrichum spaethianum species complex</taxon>
    </lineage>
</organism>
<feature type="compositionally biased region" description="Polar residues" evidence="1">
    <location>
        <begin position="86"/>
        <end position="99"/>
    </location>
</feature>
<dbReference type="AlphaFoldDB" id="A0A166UNS2"/>